<sequence length="317" mass="35740">MKRGKISHYIKPSFWIFLLIAALLWYGDKLGDRYTTEIVLPIEVRNDFSSKLWIEHPLGEVNCRVEGIGGKLMAYKLKLGERAVIPMSQLTLVPVRGAERVFRVDKSSLTGALAAAVKDLRIHEILDTALTISVSPVESRRMPVRSRIAIGTARQYMPVGGVVCDPDSVDVRGPKVVLDAMEAVFTEPKRYENLKAPVAGRIDLEPTEGVLLSVRQVDYRAEVVPFTQHTLELPVRVENMPEGIQATIVPARVKVVMNVPLRDYERVREERLHACVDYNRVREEESGRCAVRIDSLPAGTDIIRIDPQFVEPFFTKR</sequence>
<protein>
    <submittedName>
        <fullName evidence="2">Uncharacterized protein conserved in bacteria</fullName>
    </submittedName>
</protein>
<feature type="transmembrane region" description="Helical" evidence="1">
    <location>
        <begin position="9"/>
        <end position="27"/>
    </location>
</feature>
<reference evidence="2 3" key="1">
    <citation type="submission" date="2018-06" db="EMBL/GenBank/DDBJ databases">
        <authorList>
            <consortium name="Pathogen Informatics"/>
            <person name="Doyle S."/>
        </authorList>
    </citation>
    <scope>NUCLEOTIDE SEQUENCE [LARGE SCALE GENOMIC DNA]</scope>
    <source>
        <strain evidence="2 3">NCTC11190</strain>
    </source>
</reference>
<gene>
    <name evidence="2" type="ORF">NCTC11190_01135</name>
</gene>
<dbReference type="EMBL" id="UGVL01000001">
    <property type="protein sequence ID" value="SUE33921.1"/>
    <property type="molecule type" value="Genomic_DNA"/>
</dbReference>
<dbReference type="Proteomes" id="UP000255233">
    <property type="component" value="Unassembled WGS sequence"/>
</dbReference>
<dbReference type="OrthoDB" id="1115707at2"/>
<dbReference type="Gene3D" id="2.170.120.30">
    <property type="match status" value="1"/>
</dbReference>
<accession>A0A379MQJ7</accession>
<keyword evidence="1" id="KW-0472">Membrane</keyword>
<name>A0A379MQJ7_9BACT</name>
<proteinExistence type="predicted"/>
<keyword evidence="1" id="KW-1133">Transmembrane helix</keyword>
<dbReference type="Gene3D" id="2.170.120.40">
    <property type="entry name" value="YbbR-like domain"/>
    <property type="match status" value="1"/>
</dbReference>
<evidence type="ECO:0000313" key="2">
    <source>
        <dbReference type="EMBL" id="SUE33921.1"/>
    </source>
</evidence>
<keyword evidence="1" id="KW-0812">Transmembrane</keyword>
<keyword evidence="3" id="KW-1185">Reference proteome</keyword>
<dbReference type="RefSeq" id="WP_027290206.1">
    <property type="nucleotide sequence ID" value="NZ_CALVFX010000008.1"/>
</dbReference>
<dbReference type="STRING" id="880526.GCA_000427365_00312"/>
<evidence type="ECO:0000256" key="1">
    <source>
        <dbReference type="SAM" id="Phobius"/>
    </source>
</evidence>
<dbReference type="AlphaFoldDB" id="A0A379MQJ7"/>
<evidence type="ECO:0000313" key="3">
    <source>
        <dbReference type="Proteomes" id="UP000255233"/>
    </source>
</evidence>
<organism evidence="2 3">
    <name type="scientific">Rikenella microfusus</name>
    <dbReference type="NCBI Taxonomy" id="28139"/>
    <lineage>
        <taxon>Bacteria</taxon>
        <taxon>Pseudomonadati</taxon>
        <taxon>Bacteroidota</taxon>
        <taxon>Bacteroidia</taxon>
        <taxon>Bacteroidales</taxon>
        <taxon>Rikenellaceae</taxon>
        <taxon>Rikenella</taxon>
    </lineage>
</organism>